<comment type="catalytic activity">
    <reaction evidence="10 11">
        <text>nicotinate beta-D-ribonucleotide + ATP + H(+) = deamido-NAD(+) + diphosphate</text>
        <dbReference type="Rhea" id="RHEA:22860"/>
        <dbReference type="ChEBI" id="CHEBI:15378"/>
        <dbReference type="ChEBI" id="CHEBI:30616"/>
        <dbReference type="ChEBI" id="CHEBI:33019"/>
        <dbReference type="ChEBI" id="CHEBI:57502"/>
        <dbReference type="ChEBI" id="CHEBI:58437"/>
        <dbReference type="EC" id="2.7.7.18"/>
    </reaction>
</comment>
<comment type="similarity">
    <text evidence="3 11">Belongs to the NadD family.</text>
</comment>
<dbReference type="GO" id="GO:0004515">
    <property type="term" value="F:nicotinate-nucleotide adenylyltransferase activity"/>
    <property type="evidence" value="ECO:0007669"/>
    <property type="project" value="UniProtKB-UniRule"/>
</dbReference>
<evidence type="ECO:0000256" key="8">
    <source>
        <dbReference type="ARBA" id="ARBA00022840"/>
    </source>
</evidence>
<dbReference type="RefSeq" id="WP_126978115.1">
    <property type="nucleotide sequence ID" value="NZ_PQSP01000001.1"/>
</dbReference>
<protein>
    <recommendedName>
        <fullName evidence="11">Probable nicotinate-nucleotide adenylyltransferase</fullName>
        <ecNumber evidence="11">2.7.7.18</ecNumber>
    </recommendedName>
    <alternativeName>
        <fullName evidence="11">Deamido-NAD(+) diphosphorylase</fullName>
    </alternativeName>
    <alternativeName>
        <fullName evidence="11">Deamido-NAD(+) pyrophosphorylase</fullName>
    </alternativeName>
    <alternativeName>
        <fullName evidence="11">Nicotinate mononucleotide adenylyltransferase</fullName>
        <shortName evidence="11">NaMN adenylyltransferase</shortName>
    </alternativeName>
</protein>
<dbReference type="UniPathway" id="UPA00253">
    <property type="reaction ID" value="UER00332"/>
</dbReference>
<keyword evidence="8 11" id="KW-0067">ATP-binding</keyword>
<dbReference type="AlphaFoldDB" id="A0A433SHN7"/>
<feature type="domain" description="Cytidyltransferase-like" evidence="12">
    <location>
        <begin position="14"/>
        <end position="179"/>
    </location>
</feature>
<dbReference type="GO" id="GO:0005524">
    <property type="term" value="F:ATP binding"/>
    <property type="evidence" value="ECO:0007669"/>
    <property type="project" value="UniProtKB-KW"/>
</dbReference>
<name>A0A433SHN7_9BURK</name>
<evidence type="ECO:0000256" key="6">
    <source>
        <dbReference type="ARBA" id="ARBA00022695"/>
    </source>
</evidence>
<accession>A0A433SHN7</accession>
<dbReference type="InterPro" id="IPR005248">
    <property type="entry name" value="NadD/NMNAT"/>
</dbReference>
<keyword evidence="14" id="KW-1185">Reference proteome</keyword>
<dbReference type="EC" id="2.7.7.18" evidence="11"/>
<comment type="function">
    <text evidence="1 11">Catalyzes the reversible adenylation of nicotinate mononucleotide (NaMN) to nicotinic acid adenine dinucleotide (NaAD).</text>
</comment>
<dbReference type="GO" id="GO:0009435">
    <property type="term" value="P:NAD+ biosynthetic process"/>
    <property type="evidence" value="ECO:0007669"/>
    <property type="project" value="UniProtKB-UniRule"/>
</dbReference>
<evidence type="ECO:0000256" key="5">
    <source>
        <dbReference type="ARBA" id="ARBA00022679"/>
    </source>
</evidence>
<dbReference type="PANTHER" id="PTHR39321:SF3">
    <property type="entry name" value="PHOSPHOPANTETHEINE ADENYLYLTRANSFERASE"/>
    <property type="match status" value="1"/>
</dbReference>
<dbReference type="OrthoDB" id="5295945at2"/>
<dbReference type="Gene3D" id="3.40.50.620">
    <property type="entry name" value="HUPs"/>
    <property type="match status" value="1"/>
</dbReference>
<evidence type="ECO:0000256" key="7">
    <source>
        <dbReference type="ARBA" id="ARBA00022741"/>
    </source>
</evidence>
<gene>
    <name evidence="11 13" type="primary">nadD</name>
    <name evidence="13" type="ORF">CUZ56_00661</name>
</gene>
<dbReference type="NCBIfam" id="TIGR00482">
    <property type="entry name" value="nicotinate (nicotinamide) nucleotide adenylyltransferase"/>
    <property type="match status" value="1"/>
</dbReference>
<keyword evidence="4 11" id="KW-0662">Pyridine nucleotide biosynthesis</keyword>
<evidence type="ECO:0000256" key="9">
    <source>
        <dbReference type="ARBA" id="ARBA00023027"/>
    </source>
</evidence>
<evidence type="ECO:0000256" key="4">
    <source>
        <dbReference type="ARBA" id="ARBA00022642"/>
    </source>
</evidence>
<dbReference type="Proteomes" id="UP000286947">
    <property type="component" value="Unassembled WGS sequence"/>
</dbReference>
<sequence>MSSTQPAANRRVAMYGGAFDPVHLTHLKLARCVTQALHLEQLLWVPTGDAWHKNHVLTAAQHRVAMLRLAFQDEPEALVQKWMISTSEIDRTGPSYTVDTLEQLQQASPDAQWYVVMGADQFALFHTWKRWQEIASRCTLAVIGRAGIPLQADADVMGQAKWVHVPFAESDVSSSVIRELAHQAAGGSQQAAERLAGMVPAPVIGYIEQHHLYQ</sequence>
<comment type="pathway">
    <text evidence="2 11">Cofactor biosynthesis; NAD(+) biosynthesis; deamido-NAD(+) from nicotinate D-ribonucleotide: step 1/1.</text>
</comment>
<keyword evidence="6 11" id="KW-0548">Nucleotidyltransferase</keyword>
<evidence type="ECO:0000313" key="14">
    <source>
        <dbReference type="Proteomes" id="UP000286947"/>
    </source>
</evidence>
<keyword evidence="5 11" id="KW-0808">Transferase</keyword>
<reference evidence="13 14" key="1">
    <citation type="submission" date="2018-01" db="EMBL/GenBank/DDBJ databases">
        <title>Saezia sanguinis gen. nov., sp. nov., in the order Burkholderiales isolated from human blood.</title>
        <authorList>
            <person name="Medina-Pascual M.J."/>
            <person name="Valdezate S."/>
            <person name="Monzon S."/>
            <person name="Cuesta I."/>
            <person name="Carrasco G."/>
            <person name="Villalon P."/>
            <person name="Saez-Nieto J.A."/>
        </authorList>
    </citation>
    <scope>NUCLEOTIDE SEQUENCE [LARGE SCALE GENOMIC DNA]</scope>
    <source>
        <strain evidence="13 14">CNM695-12</strain>
    </source>
</reference>
<evidence type="ECO:0000256" key="11">
    <source>
        <dbReference type="HAMAP-Rule" id="MF_00244"/>
    </source>
</evidence>
<comment type="caution">
    <text evidence="13">The sequence shown here is derived from an EMBL/GenBank/DDBJ whole genome shotgun (WGS) entry which is preliminary data.</text>
</comment>
<dbReference type="HAMAP" id="MF_00244">
    <property type="entry name" value="NaMN_adenylyltr"/>
    <property type="match status" value="1"/>
</dbReference>
<dbReference type="CDD" id="cd02165">
    <property type="entry name" value="NMNAT"/>
    <property type="match status" value="1"/>
</dbReference>
<keyword evidence="9 11" id="KW-0520">NAD</keyword>
<evidence type="ECO:0000259" key="12">
    <source>
        <dbReference type="Pfam" id="PF01467"/>
    </source>
</evidence>
<evidence type="ECO:0000256" key="2">
    <source>
        <dbReference type="ARBA" id="ARBA00005019"/>
    </source>
</evidence>
<evidence type="ECO:0000256" key="1">
    <source>
        <dbReference type="ARBA" id="ARBA00002324"/>
    </source>
</evidence>
<evidence type="ECO:0000256" key="3">
    <source>
        <dbReference type="ARBA" id="ARBA00009014"/>
    </source>
</evidence>
<dbReference type="NCBIfam" id="TIGR00125">
    <property type="entry name" value="cyt_tran_rel"/>
    <property type="match status" value="1"/>
</dbReference>
<keyword evidence="7 11" id="KW-0547">Nucleotide-binding</keyword>
<organism evidence="13 14">
    <name type="scientific">Saezia sanguinis</name>
    <dbReference type="NCBI Taxonomy" id="1965230"/>
    <lineage>
        <taxon>Bacteria</taxon>
        <taxon>Pseudomonadati</taxon>
        <taxon>Pseudomonadota</taxon>
        <taxon>Betaproteobacteria</taxon>
        <taxon>Burkholderiales</taxon>
        <taxon>Saeziaceae</taxon>
        <taxon>Saezia</taxon>
    </lineage>
</organism>
<dbReference type="Pfam" id="PF01467">
    <property type="entry name" value="CTP_transf_like"/>
    <property type="match status" value="1"/>
</dbReference>
<proteinExistence type="inferred from homology"/>
<dbReference type="SUPFAM" id="SSF52374">
    <property type="entry name" value="Nucleotidylyl transferase"/>
    <property type="match status" value="1"/>
</dbReference>
<dbReference type="InterPro" id="IPR004821">
    <property type="entry name" value="Cyt_trans-like"/>
</dbReference>
<evidence type="ECO:0000313" key="13">
    <source>
        <dbReference type="EMBL" id="RUS68174.1"/>
    </source>
</evidence>
<evidence type="ECO:0000256" key="10">
    <source>
        <dbReference type="ARBA" id="ARBA00048721"/>
    </source>
</evidence>
<dbReference type="InterPro" id="IPR014729">
    <property type="entry name" value="Rossmann-like_a/b/a_fold"/>
</dbReference>
<dbReference type="EMBL" id="PQSP01000001">
    <property type="protein sequence ID" value="RUS68174.1"/>
    <property type="molecule type" value="Genomic_DNA"/>
</dbReference>
<dbReference type="PANTHER" id="PTHR39321">
    <property type="entry name" value="NICOTINATE-NUCLEOTIDE ADENYLYLTRANSFERASE-RELATED"/>
    <property type="match status" value="1"/>
</dbReference>